<dbReference type="InterPro" id="IPR013718">
    <property type="entry name" value="COQ9_C"/>
</dbReference>
<evidence type="ECO:0000313" key="11">
    <source>
        <dbReference type="Proteomes" id="UP000799118"/>
    </source>
</evidence>
<protein>
    <recommendedName>
        <fullName evidence="8">Ubiquinone biosynthesis protein</fullName>
    </recommendedName>
</protein>
<evidence type="ECO:0000256" key="2">
    <source>
        <dbReference type="ARBA" id="ARBA00004749"/>
    </source>
</evidence>
<evidence type="ECO:0000256" key="5">
    <source>
        <dbReference type="ARBA" id="ARBA00022946"/>
    </source>
</evidence>
<keyword evidence="6 8" id="KW-0446">Lipid-binding</keyword>
<comment type="similarity">
    <text evidence="3 8">Belongs to the COQ9 family.</text>
</comment>
<accession>A0A6A4HYT7</accession>
<evidence type="ECO:0000313" key="10">
    <source>
        <dbReference type="EMBL" id="KAE9402890.1"/>
    </source>
</evidence>
<dbReference type="EMBL" id="ML769430">
    <property type="protein sequence ID" value="KAE9402890.1"/>
    <property type="molecule type" value="Genomic_DNA"/>
</dbReference>
<keyword evidence="4 8" id="KW-0831">Ubiquinone biosynthesis</keyword>
<comment type="subcellular location">
    <subcellularLocation>
        <location evidence="1 8">Mitochondrion</location>
    </subcellularLocation>
</comment>
<keyword evidence="11" id="KW-1185">Reference proteome</keyword>
<comment type="function">
    <text evidence="8">Membrane-associated protein that warps the membrane surface to access and bind aromatic isoprenes with high specificity, including ubiquinone (CoQ) isoprene intermediates and presents them directly to Coq7, therefore facilitating the Coq7-mediated hydroxylase step. Participates in the biosynthesis of coenzyme Q, also named ubiquinone, an essential lipid-soluble electron transporter for aerobic cellular respiration.</text>
</comment>
<keyword evidence="5" id="KW-0809">Transit peptide</keyword>
<evidence type="ECO:0000259" key="9">
    <source>
        <dbReference type="Pfam" id="PF08511"/>
    </source>
</evidence>
<feature type="domain" description="COQ9 C-terminal" evidence="9">
    <location>
        <begin position="128"/>
        <end position="176"/>
    </location>
</feature>
<keyword evidence="7 8" id="KW-0496">Mitochondrion</keyword>
<gene>
    <name evidence="10" type="ORF">BT96DRAFT_1083700</name>
</gene>
<dbReference type="Pfam" id="PF08511">
    <property type="entry name" value="COQ9"/>
    <property type="match status" value="1"/>
</dbReference>
<evidence type="ECO:0000256" key="1">
    <source>
        <dbReference type="ARBA" id="ARBA00004173"/>
    </source>
</evidence>
<dbReference type="UniPathway" id="UPA00232"/>
<dbReference type="GO" id="GO:0005743">
    <property type="term" value="C:mitochondrial inner membrane"/>
    <property type="evidence" value="ECO:0007669"/>
    <property type="project" value="TreeGrafter"/>
</dbReference>
<dbReference type="GO" id="GO:0006744">
    <property type="term" value="P:ubiquinone biosynthetic process"/>
    <property type="evidence" value="ECO:0007669"/>
    <property type="project" value="UniProtKB-UniRule"/>
</dbReference>
<evidence type="ECO:0000256" key="7">
    <source>
        <dbReference type="ARBA" id="ARBA00023128"/>
    </source>
</evidence>
<comment type="pathway">
    <text evidence="2 8">Cofactor biosynthesis; ubiquinone biosynthesis.</text>
</comment>
<reference evidence="10" key="1">
    <citation type="journal article" date="2019" name="Environ. Microbiol.">
        <title>Fungal ecological strategies reflected in gene transcription - a case study of two litter decomposers.</title>
        <authorList>
            <person name="Barbi F."/>
            <person name="Kohler A."/>
            <person name="Barry K."/>
            <person name="Baskaran P."/>
            <person name="Daum C."/>
            <person name="Fauchery L."/>
            <person name="Ihrmark K."/>
            <person name="Kuo A."/>
            <person name="LaButti K."/>
            <person name="Lipzen A."/>
            <person name="Morin E."/>
            <person name="Grigoriev I.V."/>
            <person name="Henrissat B."/>
            <person name="Lindahl B."/>
            <person name="Martin F."/>
        </authorList>
    </citation>
    <scope>NUCLEOTIDE SEQUENCE</scope>
    <source>
        <strain evidence="10">JB14</strain>
    </source>
</reference>
<evidence type="ECO:0000256" key="3">
    <source>
        <dbReference type="ARBA" id="ARBA00010766"/>
    </source>
</evidence>
<feature type="non-terminal residue" evidence="10">
    <location>
        <position position="1"/>
    </location>
</feature>
<dbReference type="PANTHER" id="PTHR21427:SF19">
    <property type="entry name" value="UBIQUINONE BIOSYNTHESIS PROTEIN COQ9, MITOCHONDRIAL"/>
    <property type="match status" value="1"/>
</dbReference>
<proteinExistence type="inferred from homology"/>
<dbReference type="PANTHER" id="PTHR21427">
    <property type="entry name" value="UBIQUINONE BIOSYNTHESIS PROTEIN COQ9, MITOCHONDRIAL"/>
    <property type="match status" value="1"/>
</dbReference>
<evidence type="ECO:0000256" key="8">
    <source>
        <dbReference type="RuleBase" id="RU366063"/>
    </source>
</evidence>
<evidence type="ECO:0000256" key="6">
    <source>
        <dbReference type="ARBA" id="ARBA00023121"/>
    </source>
</evidence>
<dbReference type="Proteomes" id="UP000799118">
    <property type="component" value="Unassembled WGS sequence"/>
</dbReference>
<organism evidence="10 11">
    <name type="scientific">Gymnopus androsaceus JB14</name>
    <dbReference type="NCBI Taxonomy" id="1447944"/>
    <lineage>
        <taxon>Eukaryota</taxon>
        <taxon>Fungi</taxon>
        <taxon>Dikarya</taxon>
        <taxon>Basidiomycota</taxon>
        <taxon>Agaricomycotina</taxon>
        <taxon>Agaricomycetes</taxon>
        <taxon>Agaricomycetidae</taxon>
        <taxon>Agaricales</taxon>
        <taxon>Marasmiineae</taxon>
        <taxon>Omphalotaceae</taxon>
        <taxon>Gymnopus</taxon>
    </lineage>
</organism>
<dbReference type="GO" id="GO:0008289">
    <property type="term" value="F:lipid binding"/>
    <property type="evidence" value="ECO:0007669"/>
    <property type="project" value="UniProtKB-UniRule"/>
</dbReference>
<dbReference type="OrthoDB" id="619536at2759"/>
<name>A0A6A4HYT7_9AGAR</name>
<sequence length="220" mass="24086">FQRSQLLKTATSLVKTHGFTREALSRSVLDLPSRSDFKAHSEPLSDIAVSSLFGHGDTARKTLIEAWLDEGIVHMGTSPASSAATRANLARTLHARLDYNTPVLHYLPEAFALLASPERALPPIDPRAALKHASRVADEACYISGDASNELSWYTRRASLAAIYSAAELHQFTSPETAHAFLDSLLTGSSVLKDTLDEVQLFSTYVFKSWKGIIQSRGIF</sequence>
<evidence type="ECO:0000256" key="4">
    <source>
        <dbReference type="ARBA" id="ARBA00022688"/>
    </source>
</evidence>
<dbReference type="AlphaFoldDB" id="A0A6A4HYT7"/>
<dbReference type="InterPro" id="IPR012762">
    <property type="entry name" value="Ubiq_biosynth_COQ9"/>
</dbReference>